<keyword evidence="9" id="KW-0175">Coiled coil</keyword>
<evidence type="ECO:0000313" key="13">
    <source>
        <dbReference type="Ensembl" id="ENSCCRP00010032673.1"/>
    </source>
</evidence>
<evidence type="ECO:0000256" key="6">
    <source>
        <dbReference type="ARBA" id="ARBA00023155"/>
    </source>
</evidence>
<evidence type="ECO:0000256" key="1">
    <source>
        <dbReference type="ARBA" id="ARBA00004123"/>
    </source>
</evidence>
<dbReference type="Pfam" id="PF16534">
    <property type="entry name" value="ULD"/>
    <property type="match status" value="1"/>
</dbReference>
<keyword evidence="2" id="KW-0677">Repeat</keyword>
<evidence type="ECO:0000259" key="12">
    <source>
        <dbReference type="PROSITE" id="PS51983"/>
    </source>
</evidence>
<feature type="domain" description="CMP" evidence="11">
    <location>
        <begin position="58"/>
        <end position="159"/>
    </location>
</feature>
<evidence type="ECO:0000256" key="7">
    <source>
        <dbReference type="ARBA" id="ARBA00023163"/>
    </source>
</evidence>
<dbReference type="InterPro" id="IPR039673">
    <property type="entry name" value="SATB1/SATB2"/>
</dbReference>
<dbReference type="PROSITE" id="PS51982">
    <property type="entry name" value="CMP"/>
    <property type="match status" value="1"/>
</dbReference>
<dbReference type="Gene3D" id="1.10.260.70">
    <property type="entry name" value="SATB, CULT domain"/>
    <property type="match status" value="1"/>
</dbReference>
<dbReference type="SMART" id="SM01109">
    <property type="entry name" value="CUT"/>
    <property type="match status" value="2"/>
</dbReference>
<keyword evidence="3" id="KW-0832">Ubl conjugation</keyword>
<feature type="domain" description="CUT" evidence="10">
    <location>
        <begin position="350"/>
        <end position="437"/>
    </location>
</feature>
<keyword evidence="6" id="KW-0371">Homeobox</keyword>
<evidence type="ECO:0000256" key="4">
    <source>
        <dbReference type="ARBA" id="ARBA00023015"/>
    </source>
</evidence>
<dbReference type="Pfam" id="PF16557">
    <property type="entry name" value="CUTL"/>
    <property type="match status" value="1"/>
</dbReference>
<dbReference type="SUPFAM" id="SSF47413">
    <property type="entry name" value="lambda repressor-like DNA-binding domains"/>
    <property type="match status" value="2"/>
</dbReference>
<dbReference type="FunFam" id="1.10.260.40:FF:000003">
    <property type="entry name" value="DNA-binding protein SATB"/>
    <property type="match status" value="2"/>
</dbReference>
<evidence type="ECO:0000259" key="11">
    <source>
        <dbReference type="PROSITE" id="PS51982"/>
    </source>
</evidence>
<dbReference type="Gene3D" id="1.10.260.40">
    <property type="entry name" value="lambda repressor-like DNA-binding domains"/>
    <property type="match status" value="2"/>
</dbReference>
<dbReference type="PROSITE" id="PS51042">
    <property type="entry name" value="CUT"/>
    <property type="match status" value="2"/>
</dbReference>
<dbReference type="Ensembl" id="ENSCCRT00010035836.1">
    <property type="protein sequence ID" value="ENSCCRP00010032673.1"/>
    <property type="gene ID" value="ENSCCRG00010013907.1"/>
</dbReference>
<keyword evidence="7" id="KW-0804">Transcription</keyword>
<evidence type="ECO:0000256" key="2">
    <source>
        <dbReference type="ARBA" id="ARBA00022737"/>
    </source>
</evidence>
<dbReference type="AlphaFoldDB" id="A0A8C1JHA4"/>
<dbReference type="InterPro" id="IPR038216">
    <property type="entry name" value="SATB_CUTL_sf"/>
</dbReference>
<dbReference type="CDD" id="cd11585">
    <property type="entry name" value="SATB1_N"/>
    <property type="match status" value="1"/>
</dbReference>
<name>A0A8C1JHA4_CYPCA</name>
<proteinExistence type="predicted"/>
<reference evidence="13" key="1">
    <citation type="submission" date="2025-08" db="UniProtKB">
        <authorList>
            <consortium name="Ensembl"/>
        </authorList>
    </citation>
    <scope>IDENTIFICATION</scope>
</reference>
<organism evidence="13 14">
    <name type="scientific">Cyprinus carpio</name>
    <name type="common">Common carp</name>
    <dbReference type="NCBI Taxonomy" id="7962"/>
    <lineage>
        <taxon>Eukaryota</taxon>
        <taxon>Metazoa</taxon>
        <taxon>Chordata</taxon>
        <taxon>Craniata</taxon>
        <taxon>Vertebrata</taxon>
        <taxon>Euteleostomi</taxon>
        <taxon>Actinopterygii</taxon>
        <taxon>Neopterygii</taxon>
        <taxon>Teleostei</taxon>
        <taxon>Ostariophysi</taxon>
        <taxon>Cypriniformes</taxon>
        <taxon>Cyprinidae</taxon>
        <taxon>Cyprininae</taxon>
        <taxon>Cyprinus</taxon>
    </lineage>
</organism>
<dbReference type="Gene3D" id="1.10.10.60">
    <property type="entry name" value="Homeodomain-like"/>
    <property type="match status" value="1"/>
</dbReference>
<keyword evidence="14" id="KW-1185">Reference proteome</keyword>
<dbReference type="InterPro" id="IPR003350">
    <property type="entry name" value="CUT_dom"/>
</dbReference>
<feature type="coiled-coil region" evidence="9">
    <location>
        <begin position="678"/>
        <end position="712"/>
    </location>
</feature>
<dbReference type="GO" id="GO:0000978">
    <property type="term" value="F:RNA polymerase II cis-regulatory region sequence-specific DNA binding"/>
    <property type="evidence" value="ECO:0007669"/>
    <property type="project" value="TreeGrafter"/>
</dbReference>
<comment type="subcellular location">
    <subcellularLocation>
        <location evidence="1">Nucleus</location>
    </subcellularLocation>
</comment>
<dbReference type="PANTHER" id="PTHR15116:SF14">
    <property type="entry name" value="DNA-BINDING PROTEIN SATB1"/>
    <property type="match status" value="1"/>
</dbReference>
<evidence type="ECO:0000313" key="14">
    <source>
        <dbReference type="Proteomes" id="UP000694427"/>
    </source>
</evidence>
<sequence length="760" mass="85976">MDHLATTSGTQGPVMRESSYPPCKMARMENSRDLPIPGVTPVSLTSKQTSLNTNRRKGSLIPVFCMVEQSDVPPSERKRSEHAEFVLLKKDLLFSQITEAALQELGYTHTAAALATGQVQVGHWNPVSLSTVTDTSDATVGDMLQDLYHVITLRIKLHSVSKLEDLPAEQWTHSTVRNALKELLKEMNQSTLAKECPLSQSMISSVVNGTYYASISAARCQEFGQWYKHYKRAKSMMVCSLHIVKYYYNLKFSIYAFSRRFYPKQLTVHCNQPSSSSQPTMYQQPMEGSGAESRGVVQMQAGMPGLVMAQLLSQQHAMSQLLTHAHTHSHGPHPAPLKTPPKCNVSPPTVAQCPSPVTDVSPEIYHWVREELKRAGVSQAVFARVAINRTQGLLSEILRKEEDPRCASQSLLVNLRAMQSFLQLPQSQRDSIYLEERERNLNSTYNTNTSSPLPIQAKLSPVSKDIVVKVECDDSGINYGIYDEIQQEMRRAKVSQALFAKVSAAKSQGWLCELLRWKEEPSPQNRTLWENLSLIRQFLNLSQSERDVIYDQESNTGQTFYSEKHTRPLTEQLQVMPQHMVPLKQHQQLHKIPTQHHQHFLQQHLITGCLKATHMGPNIGGRSLPPEAHAILQSFIQEVGLHPDQEAIHTLSAQLGVAKEAVLSFFNGHNWLRQEEQDNRGEREIEDREDDYMEAEEECRDSMENNEETNANMMTGKQDSVVEQNASTQTRFIITIKKEEELPCKEERDDSPGYCQFINS</sequence>
<dbReference type="InterPro" id="IPR038224">
    <property type="entry name" value="SATB_ULD_sf"/>
</dbReference>
<evidence type="ECO:0000256" key="9">
    <source>
        <dbReference type="SAM" id="Coils"/>
    </source>
</evidence>
<dbReference type="GO" id="GO:0000981">
    <property type="term" value="F:DNA-binding transcription factor activity, RNA polymerase II-specific"/>
    <property type="evidence" value="ECO:0007669"/>
    <property type="project" value="TreeGrafter"/>
</dbReference>
<dbReference type="FunFam" id="1.10.260.70:FF:000001">
    <property type="entry name" value="DNA-binding protein SATB"/>
    <property type="match status" value="1"/>
</dbReference>
<evidence type="ECO:0000259" key="10">
    <source>
        <dbReference type="PROSITE" id="PS51042"/>
    </source>
</evidence>
<feature type="domain" description="CUTL" evidence="12">
    <location>
        <begin position="162"/>
        <end position="235"/>
    </location>
</feature>
<protein>
    <submittedName>
        <fullName evidence="13">SATB homeobox 1a</fullName>
    </submittedName>
</protein>
<dbReference type="Gene3D" id="3.10.20.710">
    <property type="entry name" value="SATB, ubiquitin-like oligomerisation domain"/>
    <property type="match status" value="1"/>
</dbReference>
<dbReference type="PANTHER" id="PTHR15116">
    <property type="entry name" value="DNA-BINDING PROTEIN SATB FAMILY MEMBER"/>
    <property type="match status" value="1"/>
</dbReference>
<keyword evidence="8" id="KW-0539">Nucleus</keyword>
<accession>A0A8C1JHA4</accession>
<dbReference type="Pfam" id="PF02376">
    <property type="entry name" value="CUT"/>
    <property type="match status" value="2"/>
</dbReference>
<keyword evidence="5" id="KW-0238">DNA-binding</keyword>
<dbReference type="GO" id="GO:0006338">
    <property type="term" value="P:chromatin remodeling"/>
    <property type="evidence" value="ECO:0007669"/>
    <property type="project" value="InterPro"/>
</dbReference>
<dbReference type="InterPro" id="IPR032355">
    <property type="entry name" value="CUTL"/>
</dbReference>
<keyword evidence="4" id="KW-0805">Transcription regulation</keyword>
<feature type="domain" description="CUT" evidence="10">
    <location>
        <begin position="467"/>
        <end position="554"/>
    </location>
</feature>
<dbReference type="Proteomes" id="UP000694427">
    <property type="component" value="Unplaced"/>
</dbReference>
<dbReference type="PROSITE" id="PS51983">
    <property type="entry name" value="CUTL"/>
    <property type="match status" value="1"/>
</dbReference>
<dbReference type="InterPro" id="IPR032392">
    <property type="entry name" value="ULD"/>
</dbReference>
<evidence type="ECO:0000256" key="3">
    <source>
        <dbReference type="ARBA" id="ARBA00022843"/>
    </source>
</evidence>
<evidence type="ECO:0000256" key="8">
    <source>
        <dbReference type="ARBA" id="ARBA00023242"/>
    </source>
</evidence>
<evidence type="ECO:0000256" key="5">
    <source>
        <dbReference type="ARBA" id="ARBA00023125"/>
    </source>
</evidence>
<reference evidence="13" key="2">
    <citation type="submission" date="2025-09" db="UniProtKB">
        <authorList>
            <consortium name="Ensembl"/>
        </authorList>
    </citation>
    <scope>IDENTIFICATION</scope>
</reference>
<dbReference type="GO" id="GO:0005634">
    <property type="term" value="C:nucleus"/>
    <property type="evidence" value="ECO:0007669"/>
    <property type="project" value="UniProtKB-SubCell"/>
</dbReference>
<dbReference type="OMA" id="QCHLLIK"/>
<dbReference type="InterPro" id="IPR010982">
    <property type="entry name" value="Lambda_DNA-bd_dom_sf"/>
</dbReference>